<dbReference type="Pfam" id="PF25607">
    <property type="entry name" value="DUF7939"/>
    <property type="match status" value="1"/>
</dbReference>
<accession>A0A328P0H4</accession>
<feature type="chain" id="PRO_5016442564" description="DUF7939 domain-containing protein" evidence="2">
    <location>
        <begin position="19"/>
        <end position="442"/>
    </location>
</feature>
<dbReference type="InterPro" id="IPR057699">
    <property type="entry name" value="DUF7939"/>
</dbReference>
<name>A0A328P0H4_9GAMM</name>
<dbReference type="PANTHER" id="PTHR40940:SF1">
    <property type="entry name" value="PROTEIN BATD"/>
    <property type="match status" value="1"/>
</dbReference>
<evidence type="ECO:0000313" key="4">
    <source>
        <dbReference type="EMBL" id="RAO75700.1"/>
    </source>
</evidence>
<dbReference type="PANTHER" id="PTHR40940">
    <property type="entry name" value="PROTEIN BATD-RELATED"/>
    <property type="match status" value="1"/>
</dbReference>
<dbReference type="EMBL" id="NFZS01000004">
    <property type="protein sequence ID" value="RAO75700.1"/>
    <property type="molecule type" value="Genomic_DNA"/>
</dbReference>
<evidence type="ECO:0000259" key="3">
    <source>
        <dbReference type="Pfam" id="PF25607"/>
    </source>
</evidence>
<dbReference type="OrthoDB" id="5293418at2"/>
<feature type="signal peptide" evidence="2">
    <location>
        <begin position="1"/>
        <end position="18"/>
    </location>
</feature>
<protein>
    <recommendedName>
        <fullName evidence="3">DUF7939 domain-containing protein</fullName>
    </recommendedName>
</protein>
<proteinExistence type="predicted"/>
<keyword evidence="1" id="KW-0812">Transmembrane</keyword>
<gene>
    <name evidence="4" type="ORF">CA260_16780</name>
</gene>
<keyword evidence="2" id="KW-0732">Signal</keyword>
<dbReference type="InterPro" id="IPR025738">
    <property type="entry name" value="BatD"/>
</dbReference>
<evidence type="ECO:0000313" key="5">
    <source>
        <dbReference type="Proteomes" id="UP000248926"/>
    </source>
</evidence>
<dbReference type="AlphaFoldDB" id="A0A328P0H4"/>
<organism evidence="4 5">
    <name type="scientific">Dyella jiangningensis</name>
    <dbReference type="NCBI Taxonomy" id="1379159"/>
    <lineage>
        <taxon>Bacteria</taxon>
        <taxon>Pseudomonadati</taxon>
        <taxon>Pseudomonadota</taxon>
        <taxon>Gammaproteobacteria</taxon>
        <taxon>Lysobacterales</taxon>
        <taxon>Rhodanobacteraceae</taxon>
        <taxon>Dyella</taxon>
    </lineage>
</organism>
<dbReference type="RefSeq" id="WP_111984165.1">
    <property type="nucleotide sequence ID" value="NZ_NFZS01000004.1"/>
</dbReference>
<keyword evidence="1" id="KW-0472">Membrane</keyword>
<comment type="caution">
    <text evidence="4">The sequence shown here is derived from an EMBL/GenBank/DDBJ whole genome shotgun (WGS) entry which is preliminary data.</text>
</comment>
<evidence type="ECO:0000256" key="2">
    <source>
        <dbReference type="SAM" id="SignalP"/>
    </source>
</evidence>
<dbReference type="Proteomes" id="UP000248926">
    <property type="component" value="Unassembled WGS sequence"/>
</dbReference>
<feature type="transmembrane region" description="Helical" evidence="1">
    <location>
        <begin position="290"/>
        <end position="313"/>
    </location>
</feature>
<feature type="domain" description="DUF7939" evidence="3">
    <location>
        <begin position="338"/>
        <end position="422"/>
    </location>
</feature>
<keyword evidence="1" id="KW-1133">Transmembrane helix</keyword>
<sequence>MKAWLACTLLLLAGAAWAEEPPTAPRMQVRVHQEPAGALVEGETARIVVDMLTPDFFTDAPVLPVPHVEGVYLALSDETPGHVVDSIDGATWSGVSRTYLVTPLISGKVEIPSFDVTAHIGPQSTAVTVPTAPLTLSVQPLVLPKGVTEALIASSVKITQTVLPEDSGLHVGDSITRRVEITAEGAPAMMLPPVTFAPVRGLGLYASPPATRDVIGNQGGFVGGSRVDSASYVIQKRGRYTLPPITVRWLDSRTYTWKVSEVPAVQFHAWWGAPTRPRFALPGQGVMPRLIGFFSSDLGMLLILLAVAGWAVWTFRARLQRKLEQFRAWRYRRRHSEAAAFAALRRQHHATSAATLHTVADAWARRSAQEGAPSSVEAWCQRYGDASLKAQWTALDGALYGTTAGTWSAQALVDGLAAARKRWRHERRQRRRGIVLPPLNPA</sequence>
<reference evidence="4 5" key="1">
    <citation type="journal article" date="2018" name="Genet. Mol. Biol.">
        <title>The genome sequence of Dyella jiangningensis FCAV SCS01 from a lignocellulose-decomposing microbial consortium metagenome reveals potential for biotechnological applications.</title>
        <authorList>
            <person name="Desiderato J.G."/>
            <person name="Alvarenga D.O."/>
            <person name="Constancio M.T.L."/>
            <person name="Alves L.M.C."/>
            <person name="Varani A.M."/>
        </authorList>
    </citation>
    <scope>NUCLEOTIDE SEQUENCE [LARGE SCALE GENOMIC DNA]</scope>
    <source>
        <strain evidence="4 5">FCAV SCS01</strain>
    </source>
</reference>
<evidence type="ECO:0000256" key="1">
    <source>
        <dbReference type="SAM" id="Phobius"/>
    </source>
</evidence>
<keyword evidence="5" id="KW-1185">Reference proteome</keyword>